<dbReference type="InterPro" id="IPR030959">
    <property type="entry name" value="GWxTD_dom"/>
</dbReference>
<gene>
    <name evidence="1" type="ORF">S01H1_60937</name>
</gene>
<comment type="caution">
    <text evidence="1">The sequence shown here is derived from an EMBL/GenBank/DDBJ whole genome shotgun (WGS) entry which is preliminary data.</text>
</comment>
<evidence type="ECO:0008006" key="2">
    <source>
        <dbReference type="Google" id="ProtNLM"/>
    </source>
</evidence>
<proteinExistence type="predicted"/>
<protein>
    <recommendedName>
        <fullName evidence="2">GWxTD domain-containing protein</fullName>
    </recommendedName>
</protein>
<dbReference type="AlphaFoldDB" id="X0WJA2"/>
<feature type="non-terminal residue" evidence="1">
    <location>
        <position position="254"/>
    </location>
</feature>
<sequence>LLYQSLYRFEDADSVYQIALKWMPKEEETFFASLSMIITSDQEKELERQRKKAAEGSGSRVDYENKLWREKDPLYLTEVNEREVEHYRRIAYADIRFRDPTTGLRGYETDQGKLYIRFGEPKEKAIVLPDMAFDMSGSDLLGGSGLTGMDQDMETPPTMFAADSARLAEISPQLKEEIYRAYVSRRPADPGVSQRGRFHSSGLQEEFSGSMGTTIGRDIWNYGDFVLTFGDWAGHGHYRLVPDRENDVPTIIEQ</sequence>
<name>X0WJA2_9ZZZZ</name>
<feature type="non-terminal residue" evidence="1">
    <location>
        <position position="1"/>
    </location>
</feature>
<dbReference type="EMBL" id="BARS01039928">
    <property type="protein sequence ID" value="GAG24573.1"/>
    <property type="molecule type" value="Genomic_DNA"/>
</dbReference>
<organism evidence="1">
    <name type="scientific">marine sediment metagenome</name>
    <dbReference type="NCBI Taxonomy" id="412755"/>
    <lineage>
        <taxon>unclassified sequences</taxon>
        <taxon>metagenomes</taxon>
        <taxon>ecological metagenomes</taxon>
    </lineage>
</organism>
<accession>X0WJA2</accession>
<evidence type="ECO:0000313" key="1">
    <source>
        <dbReference type="EMBL" id="GAG24573.1"/>
    </source>
</evidence>
<dbReference type="NCBIfam" id="TIGR04514">
    <property type="entry name" value="GWxTD_dom"/>
    <property type="match status" value="1"/>
</dbReference>
<reference evidence="1" key="1">
    <citation type="journal article" date="2014" name="Front. Microbiol.">
        <title>High frequency of phylogenetically diverse reductive dehalogenase-homologous genes in deep subseafloor sedimentary metagenomes.</title>
        <authorList>
            <person name="Kawai M."/>
            <person name="Futagami T."/>
            <person name="Toyoda A."/>
            <person name="Takaki Y."/>
            <person name="Nishi S."/>
            <person name="Hori S."/>
            <person name="Arai W."/>
            <person name="Tsubouchi T."/>
            <person name="Morono Y."/>
            <person name="Uchiyama I."/>
            <person name="Ito T."/>
            <person name="Fujiyama A."/>
            <person name="Inagaki F."/>
            <person name="Takami H."/>
        </authorList>
    </citation>
    <scope>NUCLEOTIDE SEQUENCE</scope>
    <source>
        <strain evidence="1">Expedition CK06-06</strain>
    </source>
</reference>